<organism evidence="2 3">
    <name type="scientific">Lacrimispora xylanisolvens</name>
    <dbReference type="NCBI Taxonomy" id="384636"/>
    <lineage>
        <taxon>Bacteria</taxon>
        <taxon>Bacillati</taxon>
        <taxon>Bacillota</taxon>
        <taxon>Clostridia</taxon>
        <taxon>Lachnospirales</taxon>
        <taxon>Lachnospiraceae</taxon>
        <taxon>Lacrimispora</taxon>
    </lineage>
</organism>
<dbReference type="AlphaFoldDB" id="A0A2S6HYN9"/>
<accession>A0A2S6HYN9</accession>
<proteinExistence type="predicted"/>
<evidence type="ECO:0000313" key="3">
    <source>
        <dbReference type="Proteomes" id="UP000237749"/>
    </source>
</evidence>
<name>A0A2S6HYN9_9FIRM</name>
<evidence type="ECO:0000256" key="1">
    <source>
        <dbReference type="SAM" id="SignalP"/>
    </source>
</evidence>
<gene>
    <name evidence="2" type="ORF">BXY41_101344</name>
</gene>
<reference evidence="2 3" key="1">
    <citation type="submission" date="2018-02" db="EMBL/GenBank/DDBJ databases">
        <title>Genomic Encyclopedia of Archaeal and Bacterial Type Strains, Phase II (KMG-II): from individual species to whole genera.</title>
        <authorList>
            <person name="Goeker M."/>
        </authorList>
    </citation>
    <scope>NUCLEOTIDE SEQUENCE [LARGE SCALE GENOMIC DNA]</scope>
    <source>
        <strain evidence="2 3">DSM 3808</strain>
    </source>
</reference>
<protein>
    <submittedName>
        <fullName evidence="2">Uncharacterized protein</fullName>
    </submittedName>
</protein>
<evidence type="ECO:0000313" key="2">
    <source>
        <dbReference type="EMBL" id="PPK83281.1"/>
    </source>
</evidence>
<sequence length="146" mass="16382">MFKKIFSLSLAALMVISINTTVFASSSQHNHEPVSVGNVIHTETGNDVVIKVNEDQSFYTAPLINSLLKATETCSHTQLEAYGSVTAQSNSYNKSDSTYCYRIRTVQNARCVQCKKTGFKFYGSWTKYKHSYPLFSSTCKECGYEK</sequence>
<dbReference type="EMBL" id="PTJA01000001">
    <property type="protein sequence ID" value="PPK83281.1"/>
    <property type="molecule type" value="Genomic_DNA"/>
</dbReference>
<comment type="caution">
    <text evidence="2">The sequence shown here is derived from an EMBL/GenBank/DDBJ whole genome shotgun (WGS) entry which is preliminary data.</text>
</comment>
<feature type="signal peptide" evidence="1">
    <location>
        <begin position="1"/>
        <end position="24"/>
    </location>
</feature>
<dbReference type="Proteomes" id="UP000237749">
    <property type="component" value="Unassembled WGS sequence"/>
</dbReference>
<feature type="chain" id="PRO_5015510972" evidence="1">
    <location>
        <begin position="25"/>
        <end position="146"/>
    </location>
</feature>
<keyword evidence="1" id="KW-0732">Signal</keyword>
<dbReference type="RefSeq" id="WP_104433923.1">
    <property type="nucleotide sequence ID" value="NZ_PTJA01000001.1"/>
</dbReference>
<keyword evidence="3" id="KW-1185">Reference proteome</keyword>